<dbReference type="AlphaFoldDB" id="A0A813IFU2"/>
<dbReference type="Proteomes" id="UP000626109">
    <property type="component" value="Unassembled WGS sequence"/>
</dbReference>
<accession>A0A813IFU2</accession>
<proteinExistence type="predicted"/>
<feature type="non-terminal residue" evidence="2">
    <location>
        <position position="82"/>
    </location>
</feature>
<feature type="region of interest" description="Disordered" evidence="1">
    <location>
        <begin position="1"/>
        <end position="82"/>
    </location>
</feature>
<evidence type="ECO:0000256" key="1">
    <source>
        <dbReference type="SAM" id="MobiDB-lite"/>
    </source>
</evidence>
<feature type="non-terminal residue" evidence="2">
    <location>
        <position position="1"/>
    </location>
</feature>
<dbReference type="EMBL" id="CAJNNW010010532">
    <property type="protein sequence ID" value="CAE8652198.1"/>
    <property type="molecule type" value="Genomic_DNA"/>
</dbReference>
<protein>
    <submittedName>
        <fullName evidence="2">Uncharacterized protein</fullName>
    </submittedName>
</protein>
<gene>
    <name evidence="2" type="ORF">PGLA2088_LOCUS9521</name>
</gene>
<sequence length="82" mass="9044">WDWPFPYPSAPRPDYTEQAIPDDGAADTFFEEYGDDTNSLGIAGEESEEVSKGAAAPPAVRNEHTAPRQRGRYEAPQSSEQD</sequence>
<feature type="compositionally biased region" description="Pro residues" evidence="1">
    <location>
        <begin position="1"/>
        <end position="11"/>
    </location>
</feature>
<organism evidence="2 3">
    <name type="scientific">Polarella glacialis</name>
    <name type="common">Dinoflagellate</name>
    <dbReference type="NCBI Taxonomy" id="89957"/>
    <lineage>
        <taxon>Eukaryota</taxon>
        <taxon>Sar</taxon>
        <taxon>Alveolata</taxon>
        <taxon>Dinophyceae</taxon>
        <taxon>Suessiales</taxon>
        <taxon>Suessiaceae</taxon>
        <taxon>Polarella</taxon>
    </lineage>
</organism>
<name>A0A813IFU2_POLGL</name>
<evidence type="ECO:0000313" key="2">
    <source>
        <dbReference type="EMBL" id="CAE8652198.1"/>
    </source>
</evidence>
<reference evidence="2" key="1">
    <citation type="submission" date="2021-02" db="EMBL/GenBank/DDBJ databases">
        <authorList>
            <person name="Dougan E. K."/>
            <person name="Rhodes N."/>
            <person name="Thang M."/>
            <person name="Chan C."/>
        </authorList>
    </citation>
    <scope>NUCLEOTIDE SEQUENCE</scope>
</reference>
<evidence type="ECO:0000313" key="3">
    <source>
        <dbReference type="Proteomes" id="UP000626109"/>
    </source>
</evidence>
<comment type="caution">
    <text evidence="2">The sequence shown here is derived from an EMBL/GenBank/DDBJ whole genome shotgun (WGS) entry which is preliminary data.</text>
</comment>